<comment type="caution">
    <text evidence="2">The sequence shown here is derived from an EMBL/GenBank/DDBJ whole genome shotgun (WGS) entry which is preliminary data.</text>
</comment>
<protein>
    <submittedName>
        <fullName evidence="2">Uncharacterized protein</fullName>
    </submittedName>
</protein>
<dbReference type="Pfam" id="PF14924">
    <property type="entry name" value="MAP10_N"/>
    <property type="match status" value="1"/>
</dbReference>
<evidence type="ECO:0000313" key="2">
    <source>
        <dbReference type="EMBL" id="KAL1117957.1"/>
    </source>
</evidence>
<evidence type="ECO:0000256" key="1">
    <source>
        <dbReference type="SAM" id="MobiDB-lite"/>
    </source>
</evidence>
<dbReference type="EMBL" id="JBFDAA010000015">
    <property type="protein sequence ID" value="KAL1117957.1"/>
    <property type="molecule type" value="Genomic_DNA"/>
</dbReference>
<feature type="compositionally biased region" description="Acidic residues" evidence="1">
    <location>
        <begin position="14"/>
        <end position="38"/>
    </location>
</feature>
<keyword evidence="3" id="KW-1185">Reference proteome</keyword>
<dbReference type="AlphaFoldDB" id="A0ABD0Y3Y2"/>
<sequence>MSSRSQSRLQEIVGEGEEGEGLEGEETEEEEDEEEEFLGEVSSPLSGSDLDNALIDVTPFADIVQQYCPSLQYGRPQYNALFYFVKKPLELIHLMQRLPVLVEVCDEEGASRGVGRFSLGPIFWEAVAVGYRSSSLVMPTTAASSESVSVQSPTGHSLGSVNLTLRFTCFGDTQYVELDRVEDEGDDTERTQVVSAKEGRSRANYRRVQLSETEYRKALCARDANRRHALTSANENITRTYTPSYPETAFKPDAERLLTGT</sequence>
<evidence type="ECO:0000313" key="3">
    <source>
        <dbReference type="Proteomes" id="UP001558652"/>
    </source>
</evidence>
<name>A0ABD0Y3Y2_9HEMI</name>
<gene>
    <name evidence="2" type="ORF">AAG570_004268</name>
</gene>
<proteinExistence type="predicted"/>
<reference evidence="2 3" key="1">
    <citation type="submission" date="2024-07" db="EMBL/GenBank/DDBJ databases">
        <title>Chromosome-level genome assembly of the water stick insect Ranatra chinensis (Heteroptera: Nepidae).</title>
        <authorList>
            <person name="Liu X."/>
        </authorList>
    </citation>
    <scope>NUCLEOTIDE SEQUENCE [LARGE SCALE GENOMIC DNA]</scope>
    <source>
        <strain evidence="2">Cailab_2021Rc</strain>
        <tissue evidence="2">Muscle</tissue>
    </source>
</reference>
<feature type="region of interest" description="Disordered" evidence="1">
    <location>
        <begin position="1"/>
        <end position="47"/>
    </location>
</feature>
<accession>A0ABD0Y3Y2</accession>
<organism evidence="2 3">
    <name type="scientific">Ranatra chinensis</name>
    <dbReference type="NCBI Taxonomy" id="642074"/>
    <lineage>
        <taxon>Eukaryota</taxon>
        <taxon>Metazoa</taxon>
        <taxon>Ecdysozoa</taxon>
        <taxon>Arthropoda</taxon>
        <taxon>Hexapoda</taxon>
        <taxon>Insecta</taxon>
        <taxon>Pterygota</taxon>
        <taxon>Neoptera</taxon>
        <taxon>Paraneoptera</taxon>
        <taxon>Hemiptera</taxon>
        <taxon>Heteroptera</taxon>
        <taxon>Panheteroptera</taxon>
        <taxon>Nepomorpha</taxon>
        <taxon>Nepidae</taxon>
        <taxon>Ranatrinae</taxon>
        <taxon>Ranatra</taxon>
    </lineage>
</organism>
<dbReference type="Proteomes" id="UP001558652">
    <property type="component" value="Unassembled WGS sequence"/>
</dbReference>